<evidence type="ECO:0000256" key="4">
    <source>
        <dbReference type="ARBA" id="ARBA00069627"/>
    </source>
</evidence>
<feature type="active site" evidence="5">
    <location>
        <position position="327"/>
    </location>
</feature>
<comment type="similarity">
    <text evidence="1 6">Belongs to the aldehyde dehydrogenase family.</text>
</comment>
<dbReference type="FunFam" id="3.40.309.10:FF:000001">
    <property type="entry name" value="Mitochondrial aldehyde dehydrogenase 2"/>
    <property type="match status" value="1"/>
</dbReference>
<dbReference type="GO" id="GO:0004030">
    <property type="term" value="F:aldehyde dehydrogenase [NAD(P)+] activity"/>
    <property type="evidence" value="ECO:0007669"/>
    <property type="project" value="UniProtKB-ARBA"/>
</dbReference>
<evidence type="ECO:0000259" key="7">
    <source>
        <dbReference type="Pfam" id="PF00171"/>
    </source>
</evidence>
<dbReference type="SUPFAM" id="SSF53720">
    <property type="entry name" value="ALDH-like"/>
    <property type="match status" value="1"/>
</dbReference>
<dbReference type="Gene3D" id="3.40.605.10">
    <property type="entry name" value="Aldehyde Dehydrogenase, Chain A, domain 1"/>
    <property type="match status" value="1"/>
</dbReference>
<dbReference type="AlphaFoldDB" id="A0A061AKM0"/>
<dbReference type="PhylomeDB" id="A0A061AKM0"/>
<accession>A0A061AKM0</accession>
<dbReference type="CDD" id="cd07091">
    <property type="entry name" value="ALDH_F1-2_Ald2-like"/>
    <property type="match status" value="1"/>
</dbReference>
<dbReference type="PROSITE" id="PS00070">
    <property type="entry name" value="ALDEHYDE_DEHYDR_CYS"/>
    <property type="match status" value="1"/>
</dbReference>
<dbReference type="VEuPathDB" id="FungiDB:BON22_0191"/>
<sequence>MALIRRLVGVSPHKTLPILYTYRRHRSRSPERYISSSFPQHLGPNLQTPCNTNLDSHIIKLTMSAAPPLTIKLPNGITYDQPTGLLINGEFVKSVSGKTFAVNNPSTEELIVDLQEADKADVEIATQAAYKAFKSWSVVEPKVRAKALLKLADLLEEEAETLASIESLDNGKALHCSRYDVGIVIEYIRSCAGYSDKVDGRTINTGEGYFNYTRREPLGVCGQIIPWNFPLLMWSWKIGPALATGNTVVLKPASATPLSALYASSLAKKAGIPDGVINIIPGSGRKCGDAILRHPLIKKIAFTGSTAIGRDVMIAAAQSNLKKVTLELGGKSPNIVFDDCDIDTTVQNLITGIFFNGGEVCCAGSRIYIQEGVYDEVCAKFKEEVEKLKIGDPFGEGVFQGAQTTPDQFQTVLDYIKKGEEEGAKLLTGGKRIGEKGYFVQPTIFIDCKDDFSIVKEEIFGPVAAVSKFKTIDDLVDRANNSEYGLGAGIHTKDVNRAMDVSQRLEAGIIWINTYNDFHQNVPFGGYKESGIGREMGAEALDNYTQVKAVRMKLNRYTE</sequence>
<dbReference type="PROSITE" id="PS00687">
    <property type="entry name" value="ALDEHYDE_DEHYDR_GLU"/>
    <property type="match status" value="1"/>
</dbReference>
<dbReference type="EMBL" id="LK052886">
    <property type="protein sequence ID" value="CDR37686.1"/>
    <property type="molecule type" value="Genomic_DNA"/>
</dbReference>
<protein>
    <recommendedName>
        <fullName evidence="4">Aldehyde dehydrogenase 5, mitochondrial</fullName>
    </recommendedName>
</protein>
<evidence type="ECO:0000256" key="1">
    <source>
        <dbReference type="ARBA" id="ARBA00009986"/>
    </source>
</evidence>
<organism evidence="8">
    <name type="scientific">Cyberlindnera fabianii</name>
    <name type="common">Yeast</name>
    <name type="synonym">Hansenula fabianii</name>
    <dbReference type="NCBI Taxonomy" id="36022"/>
    <lineage>
        <taxon>Eukaryota</taxon>
        <taxon>Fungi</taxon>
        <taxon>Dikarya</taxon>
        <taxon>Ascomycota</taxon>
        <taxon>Saccharomycotina</taxon>
        <taxon>Saccharomycetes</taxon>
        <taxon>Phaffomycetales</taxon>
        <taxon>Phaffomycetaceae</taxon>
        <taxon>Cyberlindnera</taxon>
    </lineage>
</organism>
<evidence type="ECO:0000256" key="5">
    <source>
        <dbReference type="PROSITE-ProRule" id="PRU10007"/>
    </source>
</evidence>
<dbReference type="InterPro" id="IPR016162">
    <property type="entry name" value="Ald_DH_N"/>
</dbReference>
<evidence type="ECO:0000256" key="6">
    <source>
        <dbReference type="RuleBase" id="RU003345"/>
    </source>
</evidence>
<dbReference type="PANTHER" id="PTHR11699">
    <property type="entry name" value="ALDEHYDE DEHYDROGENASE-RELATED"/>
    <property type="match status" value="1"/>
</dbReference>
<dbReference type="Pfam" id="PF00171">
    <property type="entry name" value="Aldedh"/>
    <property type="match status" value="1"/>
</dbReference>
<dbReference type="InterPro" id="IPR015590">
    <property type="entry name" value="Aldehyde_DH_dom"/>
</dbReference>
<dbReference type="FunFam" id="3.40.605.10:FF:000001">
    <property type="entry name" value="Aldehyde dehydrogenase 1"/>
    <property type="match status" value="1"/>
</dbReference>
<dbReference type="InterPro" id="IPR016163">
    <property type="entry name" value="Ald_DH_C"/>
</dbReference>
<keyword evidence="2 6" id="KW-0560">Oxidoreductase</keyword>
<dbReference type="InterPro" id="IPR029510">
    <property type="entry name" value="Ald_DH_CS_GLU"/>
</dbReference>
<dbReference type="GO" id="GO:0019413">
    <property type="term" value="P:acetate biosynthetic process"/>
    <property type="evidence" value="ECO:0007669"/>
    <property type="project" value="UniProtKB-ARBA"/>
</dbReference>
<dbReference type="InterPro" id="IPR016161">
    <property type="entry name" value="Ald_DH/histidinol_DH"/>
</dbReference>
<evidence type="ECO:0000313" key="8">
    <source>
        <dbReference type="EMBL" id="CDR37686.1"/>
    </source>
</evidence>
<dbReference type="OrthoDB" id="310895at2759"/>
<comment type="function">
    <text evidence="3">Minor mitochondrial aldehyde dehydrogenase isoform. Plays a role in regulation or biosynthesis of electron transport chain components. Involved in the biosynthesis of acetate during anaerobic growth on glucose.</text>
</comment>
<reference evidence="8" key="1">
    <citation type="journal article" date="2014" name="Genome Announc.">
        <title>Genome sequence of the yeast Cyberlindnera fabianii (Hansenula fabianii).</title>
        <authorList>
            <person name="Freel K.C."/>
            <person name="Sarilar V."/>
            <person name="Neuveglise C."/>
            <person name="Devillers H."/>
            <person name="Friedrich A."/>
            <person name="Schacherer J."/>
        </authorList>
    </citation>
    <scope>NUCLEOTIDE SEQUENCE</scope>
    <source>
        <strain evidence="8">YJS4271</strain>
    </source>
</reference>
<feature type="domain" description="Aldehyde dehydrogenase" evidence="7">
    <location>
        <begin position="91"/>
        <end position="550"/>
    </location>
</feature>
<dbReference type="FunFam" id="3.40.605.10:FF:000026">
    <property type="entry name" value="Aldehyde dehydrogenase, putative"/>
    <property type="match status" value="1"/>
</dbReference>
<evidence type="ECO:0000256" key="2">
    <source>
        <dbReference type="ARBA" id="ARBA00023002"/>
    </source>
</evidence>
<dbReference type="InterPro" id="IPR016160">
    <property type="entry name" value="Ald_DH_CS_CYS"/>
</dbReference>
<dbReference type="Gene3D" id="3.40.309.10">
    <property type="entry name" value="Aldehyde Dehydrogenase, Chain A, domain 2"/>
    <property type="match status" value="1"/>
</dbReference>
<name>A0A061AKM0_CYBFA</name>
<gene>
    <name evidence="8" type="ORF">CYFA0S_01e14950g</name>
</gene>
<proteinExistence type="inferred from homology"/>
<evidence type="ECO:0000256" key="3">
    <source>
        <dbReference type="ARBA" id="ARBA00053679"/>
    </source>
</evidence>